<feature type="signal peptide" evidence="3">
    <location>
        <begin position="1"/>
        <end position="20"/>
    </location>
</feature>
<gene>
    <name evidence="5" type="ORF">ETP43_05025</name>
</gene>
<feature type="compositionally biased region" description="Acidic residues" evidence="2">
    <location>
        <begin position="40"/>
        <end position="55"/>
    </location>
</feature>
<feature type="region of interest" description="Disordered" evidence="2">
    <location>
        <begin position="24"/>
        <end position="60"/>
    </location>
</feature>
<sequence length="295" mass="31933">MKKKTISMMLAATMALSLFAGCGSSKDTATEDTSKTESTDTADDSSEDASAETTDESSRTTFTVGFDAEYPPYGYMDDDGEYTGFDLELAQAVCDKEGWELVKKPINWDSKDMELNSGSIDCIWNGFTMNGREDDYTFSVPYVDNSQVIVVAEDSGIEQLSDLAGKTVGVQAASAALDLLQSEDEGGQKELADTFGSLNEFADYNTAFTELQAGALDALAIDVGVAKYQLNSRGEGFKILDETLNTEQYAIGFKKGNQELCDIVNADLQELANEGKVAELAEKYEIADMVTLKAE</sequence>
<dbReference type="PANTHER" id="PTHR35936:SF34">
    <property type="entry name" value="ABC TRANSPORTER EXTRACELLULAR-BINDING PROTEIN YCKB-RELATED"/>
    <property type="match status" value="1"/>
</dbReference>
<evidence type="ECO:0000313" key="6">
    <source>
        <dbReference type="Proteomes" id="UP000290106"/>
    </source>
</evidence>
<keyword evidence="1 3" id="KW-0732">Signal</keyword>
<dbReference type="SUPFAM" id="SSF53850">
    <property type="entry name" value="Periplasmic binding protein-like II"/>
    <property type="match status" value="1"/>
</dbReference>
<dbReference type="OrthoDB" id="9775197at2"/>
<feature type="compositionally biased region" description="Basic and acidic residues" evidence="2">
    <location>
        <begin position="28"/>
        <end position="38"/>
    </location>
</feature>
<dbReference type="PROSITE" id="PS51257">
    <property type="entry name" value="PROKAR_LIPOPROTEIN"/>
    <property type="match status" value="1"/>
</dbReference>
<proteinExistence type="predicted"/>
<dbReference type="CDD" id="cd00996">
    <property type="entry name" value="PBP2_AatB_like"/>
    <property type="match status" value="1"/>
</dbReference>
<dbReference type="PANTHER" id="PTHR35936">
    <property type="entry name" value="MEMBRANE-BOUND LYTIC MUREIN TRANSGLYCOSYLASE F"/>
    <property type="match status" value="1"/>
</dbReference>
<accession>A0A4Q1RG68</accession>
<dbReference type="Pfam" id="PF00497">
    <property type="entry name" value="SBP_bac_3"/>
    <property type="match status" value="1"/>
</dbReference>
<evidence type="ECO:0000259" key="4">
    <source>
        <dbReference type="SMART" id="SM00062"/>
    </source>
</evidence>
<dbReference type="Proteomes" id="UP000290106">
    <property type="component" value="Unassembled WGS sequence"/>
</dbReference>
<dbReference type="InterPro" id="IPR001638">
    <property type="entry name" value="Solute-binding_3/MltF_N"/>
</dbReference>
<name>A0A4Q1RG68_9FIRM</name>
<feature type="chain" id="PRO_5039005303" evidence="3">
    <location>
        <begin position="21"/>
        <end position="295"/>
    </location>
</feature>
<feature type="domain" description="Solute-binding protein family 3/N-terminal" evidence="4">
    <location>
        <begin position="61"/>
        <end position="288"/>
    </location>
</feature>
<protein>
    <submittedName>
        <fullName evidence="5">Amino acid ABC transporter substrate-binding protein</fullName>
    </submittedName>
</protein>
<dbReference type="Gene3D" id="3.40.190.10">
    <property type="entry name" value="Periplasmic binding protein-like II"/>
    <property type="match status" value="2"/>
</dbReference>
<evidence type="ECO:0000256" key="3">
    <source>
        <dbReference type="SAM" id="SignalP"/>
    </source>
</evidence>
<comment type="caution">
    <text evidence="5">The sequence shown here is derived from an EMBL/GenBank/DDBJ whole genome shotgun (WGS) entry which is preliminary data.</text>
</comment>
<dbReference type="EMBL" id="SDKC01000001">
    <property type="protein sequence ID" value="RXS74631.1"/>
    <property type="molecule type" value="Genomic_DNA"/>
</dbReference>
<evidence type="ECO:0000256" key="2">
    <source>
        <dbReference type="SAM" id="MobiDB-lite"/>
    </source>
</evidence>
<evidence type="ECO:0000313" key="5">
    <source>
        <dbReference type="EMBL" id="RXS74631.1"/>
    </source>
</evidence>
<reference evidence="5 6" key="1">
    <citation type="submission" date="2019-01" db="EMBL/GenBank/DDBJ databases">
        <title>Blautia sp. nov. KGMB01111 isolated human feces.</title>
        <authorList>
            <person name="Park J.-E."/>
            <person name="Kim J.-S."/>
            <person name="Park S.-H."/>
        </authorList>
    </citation>
    <scope>NUCLEOTIDE SEQUENCE [LARGE SCALE GENOMIC DNA]</scope>
    <source>
        <strain evidence="5 6">KGMB01111</strain>
    </source>
</reference>
<dbReference type="AlphaFoldDB" id="A0A4Q1RG68"/>
<organism evidence="5 6">
    <name type="scientific">Blautia faecicola</name>
    <dbReference type="NCBI Taxonomy" id="2509240"/>
    <lineage>
        <taxon>Bacteria</taxon>
        <taxon>Bacillati</taxon>
        <taxon>Bacillota</taxon>
        <taxon>Clostridia</taxon>
        <taxon>Lachnospirales</taxon>
        <taxon>Lachnospiraceae</taxon>
        <taxon>Blautia</taxon>
    </lineage>
</organism>
<keyword evidence="6" id="KW-1185">Reference proteome</keyword>
<dbReference type="SMART" id="SM00062">
    <property type="entry name" value="PBPb"/>
    <property type="match status" value="1"/>
</dbReference>
<evidence type="ECO:0000256" key="1">
    <source>
        <dbReference type="ARBA" id="ARBA00022729"/>
    </source>
</evidence>